<evidence type="ECO:0000256" key="2">
    <source>
        <dbReference type="ARBA" id="ARBA00022475"/>
    </source>
</evidence>
<dbReference type="SUPFAM" id="SSF57302">
    <property type="entry name" value="Snake toxin-like"/>
    <property type="match status" value="1"/>
</dbReference>
<dbReference type="VEuPathDB" id="HostDB:ENSCPOG00000001804"/>
<reference evidence="8" key="2">
    <citation type="submission" date="2025-08" db="UniProtKB">
        <authorList>
            <consortium name="Ensembl"/>
        </authorList>
    </citation>
    <scope>IDENTIFICATION</scope>
    <source>
        <strain evidence="8">2N</strain>
    </source>
</reference>
<dbReference type="InParanoid" id="H0UX32"/>
<dbReference type="InterPro" id="IPR051899">
    <property type="entry name" value="Fert-Immune_med_protein"/>
</dbReference>
<keyword evidence="9" id="KW-1185">Reference proteome</keyword>
<keyword evidence="4" id="KW-0472">Membrane</keyword>
<dbReference type="GO" id="GO:0044853">
    <property type="term" value="C:plasma membrane raft"/>
    <property type="evidence" value="ECO:0007669"/>
    <property type="project" value="TreeGrafter"/>
</dbReference>
<dbReference type="InterPro" id="IPR016054">
    <property type="entry name" value="LY6_UPA_recep-like"/>
</dbReference>
<dbReference type="FunCoup" id="H0UX32">
    <property type="interactions" value="5"/>
</dbReference>
<dbReference type="PANTHER" id="PTHR16529">
    <property type="entry name" value="CD177 ANTIGEN"/>
    <property type="match status" value="1"/>
</dbReference>
<dbReference type="HOGENOM" id="CLU_108759_0_0_1"/>
<evidence type="ECO:0000313" key="9">
    <source>
        <dbReference type="Proteomes" id="UP000005447"/>
    </source>
</evidence>
<evidence type="ECO:0000256" key="6">
    <source>
        <dbReference type="SAM" id="SignalP"/>
    </source>
</evidence>
<dbReference type="GO" id="GO:0001669">
    <property type="term" value="C:acrosomal vesicle"/>
    <property type="evidence" value="ECO:0007669"/>
    <property type="project" value="Ensembl"/>
</dbReference>
<evidence type="ECO:0000256" key="3">
    <source>
        <dbReference type="ARBA" id="ARBA00022729"/>
    </source>
</evidence>
<feature type="domain" description="UPAR/Ly6" evidence="7">
    <location>
        <begin position="136"/>
        <end position="212"/>
    </location>
</feature>
<proteinExistence type="predicted"/>
<dbReference type="Pfam" id="PF00021">
    <property type="entry name" value="UPAR_LY6"/>
    <property type="match status" value="2"/>
</dbReference>
<dbReference type="OMA" id="CKLSEGC"/>
<reference evidence="8" key="3">
    <citation type="submission" date="2025-09" db="UniProtKB">
        <authorList>
            <consortium name="Ensembl"/>
        </authorList>
    </citation>
    <scope>IDENTIFICATION</scope>
    <source>
        <strain evidence="8">2N</strain>
    </source>
</reference>
<evidence type="ECO:0000259" key="7">
    <source>
        <dbReference type="Pfam" id="PF00021"/>
    </source>
</evidence>
<evidence type="ECO:0000313" key="8">
    <source>
        <dbReference type="Ensembl" id="ENSCPOP00000001632.3"/>
    </source>
</evidence>
<evidence type="ECO:0000256" key="5">
    <source>
        <dbReference type="ARBA" id="ARBA00023180"/>
    </source>
</evidence>
<feature type="domain" description="UPAR/Ly6" evidence="7">
    <location>
        <begin position="51"/>
        <end position="114"/>
    </location>
</feature>
<evidence type="ECO:0000256" key="4">
    <source>
        <dbReference type="ARBA" id="ARBA00023136"/>
    </source>
</evidence>
<dbReference type="STRING" id="10141.ENSCPOP00000001632"/>
<dbReference type="GeneTree" id="ENSGT00530000063351"/>
<reference evidence="9" key="1">
    <citation type="journal article" date="2011" name="Nature">
        <title>A high-resolution map of human evolutionary constraint using 29 mammals.</title>
        <authorList>
            <person name="Lindblad-Toh K."/>
            <person name="Garber M."/>
            <person name="Zuk O."/>
            <person name="Lin M.F."/>
            <person name="Parker B.J."/>
            <person name="Washietl S."/>
            <person name="Kheradpour P."/>
            <person name="Ernst J."/>
            <person name="Jordan G."/>
            <person name="Mauceli E."/>
            <person name="Ward L.D."/>
            <person name="Lowe C.B."/>
            <person name="Holloway A.K."/>
            <person name="Clamp M."/>
            <person name="Gnerre S."/>
            <person name="Alfoldi J."/>
            <person name="Beal K."/>
            <person name="Chang J."/>
            <person name="Clawson H."/>
            <person name="Cuff J."/>
            <person name="Di Palma F."/>
            <person name="Fitzgerald S."/>
            <person name="Flicek P."/>
            <person name="Guttman M."/>
            <person name="Hubisz M.J."/>
            <person name="Jaffe D.B."/>
            <person name="Jungreis I."/>
            <person name="Kent W.J."/>
            <person name="Kostka D."/>
            <person name="Lara M."/>
            <person name="Martins A.L."/>
            <person name="Massingham T."/>
            <person name="Moltke I."/>
            <person name="Raney B.J."/>
            <person name="Rasmussen M.D."/>
            <person name="Robinson J."/>
            <person name="Stark A."/>
            <person name="Vilella A.J."/>
            <person name="Wen J."/>
            <person name="Xie X."/>
            <person name="Zody M.C."/>
            <person name="Baldwin J."/>
            <person name="Bloom T."/>
            <person name="Chin C.W."/>
            <person name="Heiman D."/>
            <person name="Nicol R."/>
            <person name="Nusbaum C."/>
            <person name="Young S."/>
            <person name="Wilkinson J."/>
            <person name="Worley K.C."/>
            <person name="Kovar C.L."/>
            <person name="Muzny D.M."/>
            <person name="Gibbs R.A."/>
            <person name="Cree A."/>
            <person name="Dihn H.H."/>
            <person name="Fowler G."/>
            <person name="Jhangiani S."/>
            <person name="Joshi V."/>
            <person name="Lee S."/>
            <person name="Lewis L.R."/>
            <person name="Nazareth L.V."/>
            <person name="Okwuonu G."/>
            <person name="Santibanez J."/>
            <person name="Warren W.C."/>
            <person name="Mardis E.R."/>
            <person name="Weinstock G.M."/>
            <person name="Wilson R.K."/>
            <person name="Delehaunty K."/>
            <person name="Dooling D."/>
            <person name="Fronik C."/>
            <person name="Fulton L."/>
            <person name="Fulton B."/>
            <person name="Graves T."/>
            <person name="Minx P."/>
            <person name="Sodergren E."/>
            <person name="Birney E."/>
            <person name="Margulies E.H."/>
            <person name="Herrero J."/>
            <person name="Green E.D."/>
            <person name="Haussler D."/>
            <person name="Siepel A."/>
            <person name="Goldman N."/>
            <person name="Pollard K.S."/>
            <person name="Pedersen J.S."/>
            <person name="Lander E.S."/>
            <person name="Kellis M."/>
        </authorList>
    </citation>
    <scope>NUCLEOTIDE SEQUENCE [LARGE SCALE GENOMIC DNA]</scope>
    <source>
        <strain evidence="9">2N</strain>
    </source>
</reference>
<accession>H0UX32</accession>
<evidence type="ECO:0000256" key="1">
    <source>
        <dbReference type="ARBA" id="ARBA00004236"/>
    </source>
</evidence>
<comment type="subcellular location">
    <subcellularLocation>
        <location evidence="1">Cell membrane</location>
    </subcellularLocation>
</comment>
<dbReference type="Bgee" id="ENSCPOG00000001804">
    <property type="expression patterns" value="Expressed in testis and 1 other cell type or tissue"/>
</dbReference>
<organism evidence="8 9">
    <name type="scientific">Cavia porcellus</name>
    <name type="common">Guinea pig</name>
    <dbReference type="NCBI Taxonomy" id="10141"/>
    <lineage>
        <taxon>Eukaryota</taxon>
        <taxon>Metazoa</taxon>
        <taxon>Chordata</taxon>
        <taxon>Craniata</taxon>
        <taxon>Vertebrata</taxon>
        <taxon>Euteleostomi</taxon>
        <taxon>Mammalia</taxon>
        <taxon>Eutheria</taxon>
        <taxon>Euarchontoglires</taxon>
        <taxon>Glires</taxon>
        <taxon>Rodentia</taxon>
        <taxon>Hystricomorpha</taxon>
        <taxon>Caviidae</taxon>
        <taxon>Cavia</taxon>
    </lineage>
</organism>
<feature type="signal peptide" evidence="6">
    <location>
        <begin position="1"/>
        <end position="26"/>
    </location>
</feature>
<gene>
    <name evidence="8" type="primary">LYPD4</name>
</gene>
<keyword evidence="2" id="KW-1003">Cell membrane</keyword>
<dbReference type="Ensembl" id="ENSCPOT00000001825.3">
    <property type="protein sequence ID" value="ENSCPOP00000001632.3"/>
    <property type="gene ID" value="ENSCPOG00000001804.4"/>
</dbReference>
<dbReference type="EMBL" id="AAKN02048214">
    <property type="status" value="NOT_ANNOTATED_CDS"/>
    <property type="molecule type" value="Genomic_DNA"/>
</dbReference>
<feature type="chain" id="PRO_5012542393" evidence="6">
    <location>
        <begin position="27"/>
        <end position="243"/>
    </location>
</feature>
<sequence>MGPQHLRPVQLLCLLWAITFLPRLLCYEAVASLFRGVTFSNWRWLLLRSMVCKQREGCEETLVYIETGTHKGVLGFKGCSSASSYSPQVSYLVSPPGVSIASYSHVCRTYLCNNLTTLQPFVRLKATDSKSVVYSSHNCPSCVGEHSRECLPVFVVLESCPMNAFACYSATIKFQAGSLNTTFLLMGCTNAYRSFLAKFHHIGSIRVTEELNIVEKSWLIGAGHSSLGSFWSVLLGFLLIFKH</sequence>
<dbReference type="InterPro" id="IPR045860">
    <property type="entry name" value="Snake_toxin-like_sf"/>
</dbReference>
<name>H0UX32_CAVPO</name>
<dbReference type="PANTHER" id="PTHR16529:SF6">
    <property type="entry name" value="LY6_PLAUR DOMAIN-CONTAINING PROTEIN 4"/>
    <property type="match status" value="1"/>
</dbReference>
<dbReference type="GO" id="GO:0007339">
    <property type="term" value="P:binding of sperm to zona pellucida"/>
    <property type="evidence" value="ECO:0007669"/>
    <property type="project" value="Ensembl"/>
</dbReference>
<dbReference type="Proteomes" id="UP000005447">
    <property type="component" value="Unassembled WGS sequence"/>
</dbReference>
<dbReference type="GO" id="GO:0160131">
    <property type="term" value="P:sperm migration through the uterotubal junction"/>
    <property type="evidence" value="ECO:0007669"/>
    <property type="project" value="Ensembl"/>
</dbReference>
<keyword evidence="5" id="KW-0325">Glycoprotein</keyword>
<dbReference type="eggNOG" id="ENOG502RNFS">
    <property type="taxonomic scope" value="Eukaryota"/>
</dbReference>
<keyword evidence="3 6" id="KW-0732">Signal</keyword>
<protein>
    <submittedName>
        <fullName evidence="8">LY6/PLAUR domain containing 4</fullName>
    </submittedName>
</protein>
<dbReference type="AlphaFoldDB" id="H0UX32"/>